<gene>
    <name evidence="4" type="ORF">BGZ80_004518</name>
</gene>
<feature type="compositionally biased region" description="Low complexity" evidence="2">
    <location>
        <begin position="195"/>
        <end position="207"/>
    </location>
</feature>
<name>A0A9P6MMX3_9FUNG</name>
<feature type="domain" description="Cas12f1-like TNB" evidence="3">
    <location>
        <begin position="88"/>
        <end position="153"/>
    </location>
</feature>
<feature type="compositionally biased region" description="Basic and acidic residues" evidence="2">
    <location>
        <begin position="210"/>
        <end position="223"/>
    </location>
</feature>
<keyword evidence="5" id="KW-1185">Reference proteome</keyword>
<evidence type="ECO:0000313" key="4">
    <source>
        <dbReference type="EMBL" id="KAG0007550.1"/>
    </source>
</evidence>
<feature type="region of interest" description="Disordered" evidence="2">
    <location>
        <begin position="179"/>
        <end position="249"/>
    </location>
</feature>
<sequence length="249" mass="27720">MANFADYVEKHNENRIHLDKFYNGKKYTFKKHKKMAKKARQEEFHKLADSLLRMVGGSIGEKKKKEDIVVIGIGMGRFTSSSRLSSLHGTFESFFIQKARSLGYVVVGVHEYYTSKKCPTCGGFVGQTGSIRHLYCSHCHKYMHRDIMAGHNIVNILKSHVEKLERPLYLHPVDKDGKHPWIERGGASTAGVKDAPGPSQQASGSGSLKRQAEKGEADQDKVSKRTKAAVAKQGTTSKKDEANAIQVDS</sequence>
<evidence type="ECO:0000313" key="5">
    <source>
        <dbReference type="Proteomes" id="UP000703661"/>
    </source>
</evidence>
<protein>
    <recommendedName>
        <fullName evidence="3">Cas12f1-like TNB domain-containing protein</fullName>
    </recommendedName>
</protein>
<organism evidence="4 5">
    <name type="scientific">Entomortierella chlamydospora</name>
    <dbReference type="NCBI Taxonomy" id="101097"/>
    <lineage>
        <taxon>Eukaryota</taxon>
        <taxon>Fungi</taxon>
        <taxon>Fungi incertae sedis</taxon>
        <taxon>Mucoromycota</taxon>
        <taxon>Mortierellomycotina</taxon>
        <taxon>Mortierellomycetes</taxon>
        <taxon>Mortierellales</taxon>
        <taxon>Mortierellaceae</taxon>
        <taxon>Entomortierella</taxon>
    </lineage>
</organism>
<dbReference type="AlphaFoldDB" id="A0A9P6MMX3"/>
<keyword evidence="1" id="KW-0238">DNA-binding</keyword>
<dbReference type="GO" id="GO:0003677">
    <property type="term" value="F:DNA binding"/>
    <property type="evidence" value="ECO:0007669"/>
    <property type="project" value="UniProtKB-KW"/>
</dbReference>
<proteinExistence type="predicted"/>
<evidence type="ECO:0000256" key="2">
    <source>
        <dbReference type="SAM" id="MobiDB-lite"/>
    </source>
</evidence>
<dbReference type="EMBL" id="JAAAID010002299">
    <property type="protein sequence ID" value="KAG0007550.1"/>
    <property type="molecule type" value="Genomic_DNA"/>
</dbReference>
<dbReference type="Proteomes" id="UP000703661">
    <property type="component" value="Unassembled WGS sequence"/>
</dbReference>
<dbReference type="Pfam" id="PF07282">
    <property type="entry name" value="Cas12f1-like_TNB"/>
    <property type="match status" value="1"/>
</dbReference>
<evidence type="ECO:0000259" key="3">
    <source>
        <dbReference type="Pfam" id="PF07282"/>
    </source>
</evidence>
<accession>A0A9P6MMX3</accession>
<evidence type="ECO:0000256" key="1">
    <source>
        <dbReference type="ARBA" id="ARBA00023125"/>
    </source>
</evidence>
<comment type="caution">
    <text evidence="4">The sequence shown here is derived from an EMBL/GenBank/DDBJ whole genome shotgun (WGS) entry which is preliminary data.</text>
</comment>
<dbReference type="InterPro" id="IPR010095">
    <property type="entry name" value="Cas12f1-like_TNB"/>
</dbReference>
<reference evidence="4" key="1">
    <citation type="journal article" date="2020" name="Fungal Divers.">
        <title>Resolving the Mortierellaceae phylogeny through synthesis of multi-gene phylogenetics and phylogenomics.</title>
        <authorList>
            <person name="Vandepol N."/>
            <person name="Liber J."/>
            <person name="Desiro A."/>
            <person name="Na H."/>
            <person name="Kennedy M."/>
            <person name="Barry K."/>
            <person name="Grigoriev I.V."/>
            <person name="Miller A.N."/>
            <person name="O'Donnell K."/>
            <person name="Stajich J.E."/>
            <person name="Bonito G."/>
        </authorList>
    </citation>
    <scope>NUCLEOTIDE SEQUENCE</scope>
    <source>
        <strain evidence="4">NRRL 2769</strain>
    </source>
</reference>